<evidence type="ECO:0000313" key="2">
    <source>
        <dbReference type="EMBL" id="MBN8226867.1"/>
    </source>
</evidence>
<dbReference type="RefSeq" id="WP_207048739.1">
    <property type="nucleotide sequence ID" value="NZ_JAFIMU010000003.1"/>
</dbReference>
<reference evidence="2 3" key="1">
    <citation type="submission" date="2021-02" db="EMBL/GenBank/DDBJ databases">
        <title>De Novo genome assembly of isolated myxobacteria.</title>
        <authorList>
            <person name="Stevens D.C."/>
        </authorList>
    </citation>
    <scope>NUCLEOTIDE SEQUENCE [LARGE SCALE GENOMIC DNA]</scope>
    <source>
        <strain evidence="2 3">ATCC 29039</strain>
    </source>
</reference>
<dbReference type="Proteomes" id="UP000664052">
    <property type="component" value="Unassembled WGS sequence"/>
</dbReference>
<gene>
    <name evidence="2" type="ORF">JYK02_05010</name>
</gene>
<proteinExistence type="predicted"/>
<organism evidence="2 3">
    <name type="scientific">Corallococcus macrosporus</name>
    <dbReference type="NCBI Taxonomy" id="35"/>
    <lineage>
        <taxon>Bacteria</taxon>
        <taxon>Pseudomonadati</taxon>
        <taxon>Myxococcota</taxon>
        <taxon>Myxococcia</taxon>
        <taxon>Myxococcales</taxon>
        <taxon>Cystobacterineae</taxon>
        <taxon>Myxococcaceae</taxon>
        <taxon>Corallococcus</taxon>
    </lineage>
</organism>
<feature type="region of interest" description="Disordered" evidence="1">
    <location>
        <begin position="25"/>
        <end position="44"/>
    </location>
</feature>
<evidence type="ECO:0008006" key="4">
    <source>
        <dbReference type="Google" id="ProtNLM"/>
    </source>
</evidence>
<protein>
    <recommendedName>
        <fullName evidence="4">Lipoprotein</fullName>
    </recommendedName>
</protein>
<evidence type="ECO:0000256" key="1">
    <source>
        <dbReference type="SAM" id="MobiDB-lite"/>
    </source>
</evidence>
<dbReference type="PROSITE" id="PS51257">
    <property type="entry name" value="PROKAR_LIPOPROTEIN"/>
    <property type="match status" value="1"/>
</dbReference>
<name>A0ABS3D5C6_9BACT</name>
<accession>A0ABS3D5C6</accession>
<comment type="caution">
    <text evidence="2">The sequence shown here is derived from an EMBL/GenBank/DDBJ whole genome shotgun (WGS) entry which is preliminary data.</text>
</comment>
<evidence type="ECO:0000313" key="3">
    <source>
        <dbReference type="Proteomes" id="UP000664052"/>
    </source>
</evidence>
<sequence>MMNLRMIVALAGGIALLGTGCGVESQEEVSTDSEQQPTPEQPRLHQESVYTVCWDQLGIYSQPNTSSSIVFVMSYGNHFNTDSSVFSSNGENWVRGQLYCSPPYTCIGGYGYVRWAGLC</sequence>
<keyword evidence="3" id="KW-1185">Reference proteome</keyword>
<dbReference type="EMBL" id="JAFIMU010000003">
    <property type="protein sequence ID" value="MBN8226867.1"/>
    <property type="molecule type" value="Genomic_DNA"/>
</dbReference>